<proteinExistence type="predicted"/>
<evidence type="ECO:0000313" key="3">
    <source>
        <dbReference type="Proteomes" id="UP000197068"/>
    </source>
</evidence>
<dbReference type="SUPFAM" id="SSF54427">
    <property type="entry name" value="NTF2-like"/>
    <property type="match status" value="1"/>
</dbReference>
<dbReference type="Proteomes" id="UP000197068">
    <property type="component" value="Unassembled WGS sequence"/>
</dbReference>
<comment type="caution">
    <text evidence="2">The sequence shown here is derived from an EMBL/GenBank/DDBJ whole genome shotgun (WGS) entry which is preliminary data.</text>
</comment>
<dbReference type="PANTHER" id="PTHR33747">
    <property type="entry name" value="UPF0225 PROTEIN SCO1677"/>
    <property type="match status" value="1"/>
</dbReference>
<accession>A0ABQ0MYA9</accession>
<dbReference type="InterPro" id="IPR048469">
    <property type="entry name" value="YchJ-like_M"/>
</dbReference>
<keyword evidence="3" id="KW-1185">Reference proteome</keyword>
<dbReference type="Pfam" id="PF17775">
    <property type="entry name" value="YchJ_M-like"/>
    <property type="match status" value="1"/>
</dbReference>
<name>A0ABQ0MYA9_9GAMM</name>
<reference evidence="2 3" key="1">
    <citation type="submission" date="2017-06" db="EMBL/GenBank/DDBJ databases">
        <title>Whole Genome Sequences of Colwellia marinimaniae MTCD1.</title>
        <authorList>
            <person name="Kusumoto H."/>
            <person name="Inoue M."/>
            <person name="Tanikawa K."/>
            <person name="Maeji H."/>
            <person name="Cameron J.H."/>
            <person name="Bartlett D.H."/>
        </authorList>
    </citation>
    <scope>NUCLEOTIDE SEQUENCE [LARGE SCALE GENOMIC DNA]</scope>
    <source>
        <strain evidence="2 3">MTCD1</strain>
    </source>
</reference>
<dbReference type="PANTHER" id="PTHR33747:SF1">
    <property type="entry name" value="ADENYLATE CYCLASE-ASSOCIATED CAP C-TERMINAL DOMAIN-CONTAINING PROTEIN"/>
    <property type="match status" value="1"/>
</dbReference>
<dbReference type="RefSeq" id="WP_057180612.1">
    <property type="nucleotide sequence ID" value="NZ_BDQM01000031.1"/>
</dbReference>
<dbReference type="EMBL" id="BDQM01000031">
    <property type="protein sequence ID" value="GAW97356.1"/>
    <property type="molecule type" value="Genomic_DNA"/>
</dbReference>
<gene>
    <name evidence="2" type="ORF">MTCD1_02983</name>
</gene>
<sequence>MLCPCGSTLLFNACCQLYITQQQQPSTAEQLMRSRFSAYATKNGQYIFATYGAAQQLKQSLGEIQAWADECLWLALKIHASSKNTVEFSAYYVVDNTLWELREKSNFTVEENQWRYLDGDITEHNQIKKIKRNELCPCNQYATAWSAKKGKKFKQCCAKSQVRSF</sequence>
<organism evidence="2 3">
    <name type="scientific">Colwellia marinimaniae</name>
    <dbReference type="NCBI Taxonomy" id="1513592"/>
    <lineage>
        <taxon>Bacteria</taxon>
        <taxon>Pseudomonadati</taxon>
        <taxon>Pseudomonadota</taxon>
        <taxon>Gammaproteobacteria</taxon>
        <taxon>Alteromonadales</taxon>
        <taxon>Colwelliaceae</taxon>
        <taxon>Colwellia</taxon>
    </lineage>
</organism>
<evidence type="ECO:0000259" key="1">
    <source>
        <dbReference type="Pfam" id="PF17775"/>
    </source>
</evidence>
<evidence type="ECO:0000313" key="2">
    <source>
        <dbReference type="EMBL" id="GAW97356.1"/>
    </source>
</evidence>
<dbReference type="InterPro" id="IPR032710">
    <property type="entry name" value="NTF2-like_dom_sf"/>
</dbReference>
<protein>
    <submittedName>
        <fullName evidence="2">Uncharacterized protein family UPF0225</fullName>
    </submittedName>
</protein>
<feature type="domain" description="YchJ-like middle NTF2-like" evidence="1">
    <location>
        <begin position="27"/>
        <end position="119"/>
    </location>
</feature>
<dbReference type="Gene3D" id="3.10.450.50">
    <property type="match status" value="1"/>
</dbReference>